<comment type="caution">
    <text evidence="2">The sequence shown here is derived from an EMBL/GenBank/DDBJ whole genome shotgun (WGS) entry which is preliminary data.</text>
</comment>
<keyword evidence="1" id="KW-0812">Transmembrane</keyword>
<keyword evidence="3" id="KW-1185">Reference proteome</keyword>
<dbReference type="AlphaFoldDB" id="U6SNN9"/>
<sequence length="33" mass="3646">MESKAKFLIGLVLAISIIFIGLVVYGINLFFKS</sequence>
<dbReference type="Proteomes" id="UP000017170">
    <property type="component" value="Unassembled WGS sequence"/>
</dbReference>
<gene>
    <name evidence="2" type="ORF">A33I_17265</name>
</gene>
<name>U6SNN9_9BACI</name>
<evidence type="ECO:0000256" key="1">
    <source>
        <dbReference type="SAM" id="Phobius"/>
    </source>
</evidence>
<keyword evidence="1" id="KW-1133">Transmembrane helix</keyword>
<evidence type="ECO:0000313" key="2">
    <source>
        <dbReference type="EMBL" id="ERN52256.1"/>
    </source>
</evidence>
<keyword evidence="1" id="KW-0472">Membrane</keyword>
<accession>U6SNN9</accession>
<proteinExistence type="predicted"/>
<reference evidence="2 3" key="1">
    <citation type="journal article" date="2013" name="Genome Announc.">
        <title>Genome Sequence of the Extreme Obligate Alkaliphile Bacillus marmarensis Strain DSM 21297.</title>
        <authorList>
            <person name="Wernick D.G."/>
            <person name="Choi K.Y."/>
            <person name="Tat C.A."/>
            <person name="Lafontaine Rivera J.G."/>
            <person name="Liao J.C."/>
        </authorList>
    </citation>
    <scope>NUCLEOTIDE SEQUENCE [LARGE SCALE GENOMIC DNA]</scope>
    <source>
        <strain evidence="2 3">DSM 21297</strain>
    </source>
</reference>
<protein>
    <submittedName>
        <fullName evidence="2">Uncharacterized protein</fullName>
    </submittedName>
</protein>
<evidence type="ECO:0000313" key="3">
    <source>
        <dbReference type="Proteomes" id="UP000017170"/>
    </source>
</evidence>
<dbReference type="EMBL" id="ATAE01000038">
    <property type="protein sequence ID" value="ERN52256.1"/>
    <property type="molecule type" value="Genomic_DNA"/>
</dbReference>
<feature type="transmembrane region" description="Helical" evidence="1">
    <location>
        <begin position="7"/>
        <end position="31"/>
    </location>
</feature>
<organism evidence="2 3">
    <name type="scientific">Alkalihalophilus marmarensis DSM 21297</name>
    <dbReference type="NCBI Taxonomy" id="1188261"/>
    <lineage>
        <taxon>Bacteria</taxon>
        <taxon>Bacillati</taxon>
        <taxon>Bacillota</taxon>
        <taxon>Bacilli</taxon>
        <taxon>Bacillales</taxon>
        <taxon>Bacillaceae</taxon>
        <taxon>Alkalihalophilus</taxon>
    </lineage>
</organism>